<evidence type="ECO:0000256" key="2">
    <source>
        <dbReference type="SAM" id="MobiDB-lite"/>
    </source>
</evidence>
<accession>A0ABW3EWW3</accession>
<feature type="domain" description="Histidine kinase/HSP90-like ATPase" evidence="3">
    <location>
        <begin position="88"/>
        <end position="197"/>
    </location>
</feature>
<gene>
    <name evidence="4" type="ORF">ACFQ11_30440</name>
</gene>
<evidence type="ECO:0000256" key="1">
    <source>
        <dbReference type="ARBA" id="ARBA00022527"/>
    </source>
</evidence>
<dbReference type="GO" id="GO:0005524">
    <property type="term" value="F:ATP binding"/>
    <property type="evidence" value="ECO:0007669"/>
    <property type="project" value="UniProtKB-KW"/>
</dbReference>
<keyword evidence="5" id="KW-1185">Reference proteome</keyword>
<protein>
    <submittedName>
        <fullName evidence="4">ATP-binding protein</fullName>
    </submittedName>
</protein>
<evidence type="ECO:0000259" key="3">
    <source>
        <dbReference type="Pfam" id="PF13581"/>
    </source>
</evidence>
<dbReference type="EMBL" id="JBHTJA010000097">
    <property type="protein sequence ID" value="MFD0904737.1"/>
    <property type="molecule type" value="Genomic_DNA"/>
</dbReference>
<keyword evidence="1" id="KW-0723">Serine/threonine-protein kinase</keyword>
<dbReference type="Gene3D" id="3.30.565.10">
    <property type="entry name" value="Histidine kinase-like ATPase, C-terminal domain"/>
    <property type="match status" value="1"/>
</dbReference>
<dbReference type="InterPro" id="IPR050267">
    <property type="entry name" value="Anti-sigma-factor_SerPK"/>
</dbReference>
<sequence length="239" mass="24392">MTVDQADDVAAHAARHGALHGAGEGLRPRDAASGHAPWPDAPAPSPAHAAGPTDGPAVSPAPVPAPGLAGRWPTPHEGAPRTARRVLPAEITAPRTAREFTEATLRAWGLADGAADIVVTVSELVTNALRHGLEGLPQPLPRRPIQLVLVGHRRRLVVAVTDPSGRAPEPATADSDRFVEGGRGLLVVGAVSDAWGWAPLATGGKSVWAAFARRVSPPGPAGPAAARRPDAPAPDAPAH</sequence>
<dbReference type="RefSeq" id="WP_378304911.1">
    <property type="nucleotide sequence ID" value="NZ_JBHTJA010000097.1"/>
</dbReference>
<dbReference type="CDD" id="cd16936">
    <property type="entry name" value="HATPase_RsbW-like"/>
    <property type="match status" value="1"/>
</dbReference>
<dbReference type="Pfam" id="PF13581">
    <property type="entry name" value="HATPase_c_2"/>
    <property type="match status" value="1"/>
</dbReference>
<keyword evidence="1" id="KW-0418">Kinase</keyword>
<keyword evidence="4" id="KW-0547">Nucleotide-binding</keyword>
<keyword evidence="1" id="KW-0808">Transferase</keyword>
<feature type="compositionally biased region" description="Low complexity" evidence="2">
    <location>
        <begin position="46"/>
        <end position="58"/>
    </location>
</feature>
<dbReference type="InterPro" id="IPR036890">
    <property type="entry name" value="HATPase_C_sf"/>
</dbReference>
<reference evidence="5" key="1">
    <citation type="journal article" date="2019" name="Int. J. Syst. Evol. Microbiol.">
        <title>The Global Catalogue of Microorganisms (GCM) 10K type strain sequencing project: providing services to taxonomists for standard genome sequencing and annotation.</title>
        <authorList>
            <consortium name="The Broad Institute Genomics Platform"/>
            <consortium name="The Broad Institute Genome Sequencing Center for Infectious Disease"/>
            <person name="Wu L."/>
            <person name="Ma J."/>
        </authorList>
    </citation>
    <scope>NUCLEOTIDE SEQUENCE [LARGE SCALE GENOMIC DNA]</scope>
    <source>
        <strain evidence="5">JCM 31202</strain>
    </source>
</reference>
<feature type="region of interest" description="Disordered" evidence="2">
    <location>
        <begin position="214"/>
        <end position="239"/>
    </location>
</feature>
<dbReference type="PANTHER" id="PTHR35526">
    <property type="entry name" value="ANTI-SIGMA-F FACTOR RSBW-RELATED"/>
    <property type="match status" value="1"/>
</dbReference>
<comment type="caution">
    <text evidence="4">The sequence shown here is derived from an EMBL/GenBank/DDBJ whole genome shotgun (WGS) entry which is preliminary data.</text>
</comment>
<evidence type="ECO:0000313" key="5">
    <source>
        <dbReference type="Proteomes" id="UP001596972"/>
    </source>
</evidence>
<name>A0ABW3EWW3_9ACTN</name>
<dbReference type="PANTHER" id="PTHR35526:SF3">
    <property type="entry name" value="ANTI-SIGMA-F FACTOR RSBW"/>
    <property type="match status" value="1"/>
</dbReference>
<proteinExistence type="predicted"/>
<feature type="region of interest" description="Disordered" evidence="2">
    <location>
        <begin position="1"/>
        <end position="90"/>
    </location>
</feature>
<evidence type="ECO:0000313" key="4">
    <source>
        <dbReference type="EMBL" id="MFD0904737.1"/>
    </source>
</evidence>
<keyword evidence="4" id="KW-0067">ATP-binding</keyword>
<dbReference type="InterPro" id="IPR003594">
    <property type="entry name" value="HATPase_dom"/>
</dbReference>
<organism evidence="4 5">
    <name type="scientific">Actinomadura sediminis</name>
    <dbReference type="NCBI Taxonomy" id="1038904"/>
    <lineage>
        <taxon>Bacteria</taxon>
        <taxon>Bacillati</taxon>
        <taxon>Actinomycetota</taxon>
        <taxon>Actinomycetes</taxon>
        <taxon>Streptosporangiales</taxon>
        <taxon>Thermomonosporaceae</taxon>
        <taxon>Actinomadura</taxon>
    </lineage>
</organism>
<dbReference type="Proteomes" id="UP001596972">
    <property type="component" value="Unassembled WGS sequence"/>
</dbReference>